<comment type="caution">
    <text evidence="1">The sequence shown here is derived from an EMBL/GenBank/DDBJ whole genome shotgun (WGS) entry which is preliminary data.</text>
</comment>
<name>A0A401ZT52_9CHLR</name>
<dbReference type="EMBL" id="BIFQ01000002">
    <property type="protein sequence ID" value="GCE10069.1"/>
    <property type="molecule type" value="Genomic_DNA"/>
</dbReference>
<evidence type="ECO:0000313" key="1">
    <source>
        <dbReference type="EMBL" id="GCE10069.1"/>
    </source>
</evidence>
<dbReference type="Proteomes" id="UP000287224">
    <property type="component" value="Unassembled WGS sequence"/>
</dbReference>
<keyword evidence="2" id="KW-1185">Reference proteome</keyword>
<protein>
    <submittedName>
        <fullName evidence="1">Uncharacterized protein</fullName>
    </submittedName>
</protein>
<dbReference type="RefSeq" id="WP_218031088.1">
    <property type="nucleotide sequence ID" value="NZ_BIFQ01000002.1"/>
</dbReference>
<evidence type="ECO:0000313" key="2">
    <source>
        <dbReference type="Proteomes" id="UP000287224"/>
    </source>
</evidence>
<sequence length="56" mass="6441">MTSEALKAIRDYFIHVMLAEDMLFERWTMLSALARETKPVRIGQSWPIIATAIPGY</sequence>
<dbReference type="AlphaFoldDB" id="A0A401ZT52"/>
<organism evidence="1 2">
    <name type="scientific">Dictyobacter aurantiacus</name>
    <dbReference type="NCBI Taxonomy" id="1936993"/>
    <lineage>
        <taxon>Bacteria</taxon>
        <taxon>Bacillati</taxon>
        <taxon>Chloroflexota</taxon>
        <taxon>Ktedonobacteria</taxon>
        <taxon>Ktedonobacterales</taxon>
        <taxon>Dictyobacteraceae</taxon>
        <taxon>Dictyobacter</taxon>
    </lineage>
</organism>
<gene>
    <name evidence="1" type="ORF">KDAU_73980</name>
</gene>
<proteinExistence type="predicted"/>
<accession>A0A401ZT52</accession>
<reference evidence="2" key="1">
    <citation type="submission" date="2018-12" db="EMBL/GenBank/DDBJ databases">
        <title>Tengunoibacter tsumagoiensis gen. nov., sp. nov., Dictyobacter kobayashii sp. nov., D. alpinus sp. nov., and D. joshuensis sp. nov. and description of Dictyobacteraceae fam. nov. within the order Ktedonobacterales isolated from Tengu-no-mugimeshi.</title>
        <authorList>
            <person name="Wang C.M."/>
            <person name="Zheng Y."/>
            <person name="Sakai Y."/>
            <person name="Toyoda A."/>
            <person name="Minakuchi Y."/>
            <person name="Abe K."/>
            <person name="Yokota A."/>
            <person name="Yabe S."/>
        </authorList>
    </citation>
    <scope>NUCLEOTIDE SEQUENCE [LARGE SCALE GENOMIC DNA]</scope>
    <source>
        <strain evidence="2">S-27</strain>
    </source>
</reference>